<reference evidence="2" key="1">
    <citation type="journal article" date="2017" name="Nature">
        <title>The genome of Chenopodium quinoa.</title>
        <authorList>
            <person name="Jarvis D.E."/>
            <person name="Ho Y.S."/>
            <person name="Lightfoot D.J."/>
            <person name="Schmoeckel S.M."/>
            <person name="Li B."/>
            <person name="Borm T.J.A."/>
            <person name="Ohyanagi H."/>
            <person name="Mineta K."/>
            <person name="Michell C.T."/>
            <person name="Saber N."/>
            <person name="Kharbatia N.M."/>
            <person name="Rupper R.R."/>
            <person name="Sharp A.R."/>
            <person name="Dally N."/>
            <person name="Boughton B.A."/>
            <person name="Woo Y.H."/>
            <person name="Gao G."/>
            <person name="Schijlen E.G.W.M."/>
            <person name="Guo X."/>
            <person name="Momin A.A."/>
            <person name="Negrao S."/>
            <person name="Al-Babili S."/>
            <person name="Gehring C."/>
            <person name="Roessner U."/>
            <person name="Jung C."/>
            <person name="Murphy K."/>
            <person name="Arold S.T."/>
            <person name="Gojobori T."/>
            <person name="van der Linden C.G."/>
            <person name="van Loo E.N."/>
            <person name="Jellen E.N."/>
            <person name="Maughan P.J."/>
            <person name="Tester M."/>
        </authorList>
    </citation>
    <scope>NUCLEOTIDE SEQUENCE [LARGE SCALE GENOMIC DNA]</scope>
    <source>
        <strain evidence="2">cv. PI 614886</strain>
    </source>
</reference>
<dbReference type="EnsemblPlants" id="AUR62041130-RA">
    <property type="protein sequence ID" value="AUR62041130-RA:cds"/>
    <property type="gene ID" value="AUR62041130"/>
</dbReference>
<accession>A0A803N667</accession>
<keyword evidence="3" id="KW-1185">Reference proteome</keyword>
<proteinExistence type="predicted"/>
<feature type="compositionally biased region" description="Basic residues" evidence="1">
    <location>
        <begin position="367"/>
        <end position="378"/>
    </location>
</feature>
<protein>
    <submittedName>
        <fullName evidence="2">Uncharacterized protein</fullName>
    </submittedName>
</protein>
<name>A0A803N667_CHEQI</name>
<dbReference type="Gramene" id="AUR62041130-RA">
    <property type="protein sequence ID" value="AUR62041130-RA:cds"/>
    <property type="gene ID" value="AUR62041130"/>
</dbReference>
<reference evidence="2" key="2">
    <citation type="submission" date="2021-03" db="UniProtKB">
        <authorList>
            <consortium name="EnsemblPlants"/>
        </authorList>
    </citation>
    <scope>IDENTIFICATION</scope>
</reference>
<sequence>MDLPPTQVIMPFRPLLKQITSYLNFPDPDYQFVDEPGSIACVVIKIDCGPIASVYIGGYTESVEEPYEVAARNVVYDFMKKYEIVIEDVTYLRKQMYDRCGQLFWFKKEELERIEREEPKICIHEEVSYELESNHKKIVVDFIVILRAIFRTVDIRCTPIETIEHSPDQLTSWFTIMPHKEGVGFRFDANYKVTTTRFDAILCTLERESYVGVKERVLGIKEQLELSTALIEQDCLTPLGKKIQVTVSIPPLLPHKKRLLRHIYAEIAPVLGSDCEMVSMFPLPDDFDCCLKRGKFVRVDQLLESQLSACANTTLVVAWCLVQSYSDMNRLLQEPSSSNGYRTKRLKSLESGSQDELQRAQAEPSIKRAKIPKTRHPVTKSPHILVTARRDGLQENSAENDSAEDHSSYSESSKGLQIGGENTLPKVAVLSVLAIVMA</sequence>
<dbReference type="Proteomes" id="UP000596660">
    <property type="component" value="Unplaced"/>
</dbReference>
<evidence type="ECO:0000256" key="1">
    <source>
        <dbReference type="SAM" id="MobiDB-lite"/>
    </source>
</evidence>
<dbReference type="AlphaFoldDB" id="A0A803N667"/>
<feature type="region of interest" description="Disordered" evidence="1">
    <location>
        <begin position="332"/>
        <end position="418"/>
    </location>
</feature>
<organism evidence="2 3">
    <name type="scientific">Chenopodium quinoa</name>
    <name type="common">Quinoa</name>
    <dbReference type="NCBI Taxonomy" id="63459"/>
    <lineage>
        <taxon>Eukaryota</taxon>
        <taxon>Viridiplantae</taxon>
        <taxon>Streptophyta</taxon>
        <taxon>Embryophyta</taxon>
        <taxon>Tracheophyta</taxon>
        <taxon>Spermatophyta</taxon>
        <taxon>Magnoliopsida</taxon>
        <taxon>eudicotyledons</taxon>
        <taxon>Gunneridae</taxon>
        <taxon>Pentapetalae</taxon>
        <taxon>Caryophyllales</taxon>
        <taxon>Chenopodiaceae</taxon>
        <taxon>Chenopodioideae</taxon>
        <taxon>Atripliceae</taxon>
        <taxon>Chenopodium</taxon>
    </lineage>
</organism>
<evidence type="ECO:0000313" key="2">
    <source>
        <dbReference type="EnsemblPlants" id="AUR62041130-RA:cds"/>
    </source>
</evidence>
<evidence type="ECO:0000313" key="3">
    <source>
        <dbReference type="Proteomes" id="UP000596660"/>
    </source>
</evidence>